<dbReference type="Proteomes" id="UP000655208">
    <property type="component" value="Unassembled WGS sequence"/>
</dbReference>
<dbReference type="PANTHER" id="PTHR40763">
    <property type="entry name" value="MEMBRANE PROTEIN-RELATED"/>
    <property type="match status" value="1"/>
</dbReference>
<dbReference type="InterPro" id="IPR012551">
    <property type="entry name" value="DUF1707_SHOCT-like"/>
</dbReference>
<organism evidence="3 4">
    <name type="scientific">Nakamurella endophytica</name>
    <dbReference type="NCBI Taxonomy" id="1748367"/>
    <lineage>
        <taxon>Bacteria</taxon>
        <taxon>Bacillati</taxon>
        <taxon>Actinomycetota</taxon>
        <taxon>Actinomycetes</taxon>
        <taxon>Nakamurellales</taxon>
        <taxon>Nakamurellaceae</taxon>
        <taxon>Nakamurella</taxon>
    </lineage>
</organism>
<evidence type="ECO:0000313" key="4">
    <source>
        <dbReference type="Proteomes" id="UP000655208"/>
    </source>
</evidence>
<dbReference type="PANTHER" id="PTHR40763:SF4">
    <property type="entry name" value="DUF1707 DOMAIN-CONTAINING PROTEIN"/>
    <property type="match status" value="1"/>
</dbReference>
<keyword evidence="4" id="KW-1185">Reference proteome</keyword>
<reference evidence="3" key="1">
    <citation type="journal article" date="2014" name="Int. J. Syst. Evol. Microbiol.">
        <title>Complete genome sequence of Corynebacterium casei LMG S-19264T (=DSM 44701T), isolated from a smear-ripened cheese.</title>
        <authorList>
            <consortium name="US DOE Joint Genome Institute (JGI-PGF)"/>
            <person name="Walter F."/>
            <person name="Albersmeier A."/>
            <person name="Kalinowski J."/>
            <person name="Ruckert C."/>
        </authorList>
    </citation>
    <scope>NUCLEOTIDE SEQUENCE</scope>
    <source>
        <strain evidence="3">CGMCC 4.7308</strain>
    </source>
</reference>
<dbReference type="RefSeq" id="WP_188942497.1">
    <property type="nucleotide sequence ID" value="NZ_BMNA01000005.1"/>
</dbReference>
<name>A0A917T0P5_9ACTN</name>
<dbReference type="AlphaFoldDB" id="A0A917T0P5"/>
<dbReference type="EMBL" id="BMNA01000005">
    <property type="protein sequence ID" value="GGM06257.1"/>
    <property type="molecule type" value="Genomic_DNA"/>
</dbReference>
<proteinExistence type="predicted"/>
<evidence type="ECO:0000259" key="1">
    <source>
        <dbReference type="Pfam" id="PF08044"/>
    </source>
</evidence>
<dbReference type="Pfam" id="PF08044">
    <property type="entry name" value="DUF1707"/>
    <property type="match status" value="1"/>
</dbReference>
<gene>
    <name evidence="3" type="ORF">GCM10011594_28030</name>
</gene>
<dbReference type="InterPro" id="IPR024425">
    <property type="entry name" value="LiaF-like_C"/>
</dbReference>
<accession>A0A917T0P5</accession>
<protein>
    <recommendedName>
        <fullName evidence="5">DUF1707 and DUF2154 domain-containing protein</fullName>
    </recommendedName>
</protein>
<comment type="caution">
    <text evidence="3">The sequence shown here is derived from an EMBL/GenBank/DDBJ whole genome shotgun (WGS) entry which is preliminary data.</text>
</comment>
<evidence type="ECO:0000313" key="3">
    <source>
        <dbReference type="EMBL" id="GGM06257.1"/>
    </source>
</evidence>
<feature type="domain" description="DUF1707" evidence="1">
    <location>
        <begin position="13"/>
        <end position="65"/>
    </location>
</feature>
<dbReference type="Pfam" id="PF09922">
    <property type="entry name" value="LiaF-like_C"/>
    <property type="match status" value="1"/>
</dbReference>
<evidence type="ECO:0008006" key="5">
    <source>
        <dbReference type="Google" id="ProtNLM"/>
    </source>
</evidence>
<feature type="domain" description="Cell wall-active antibiotics response LiaF-like C-terminal" evidence="2">
    <location>
        <begin position="117"/>
        <end position="174"/>
    </location>
</feature>
<evidence type="ECO:0000259" key="2">
    <source>
        <dbReference type="Pfam" id="PF09922"/>
    </source>
</evidence>
<reference evidence="3" key="2">
    <citation type="submission" date="2020-09" db="EMBL/GenBank/DDBJ databases">
        <authorList>
            <person name="Sun Q."/>
            <person name="Zhou Y."/>
        </authorList>
    </citation>
    <scope>NUCLEOTIDE SEQUENCE</scope>
    <source>
        <strain evidence="3">CGMCC 4.7308</strain>
    </source>
</reference>
<sequence length="220" mass="22901">MTGELPAADPGRLRASDRDREQVAAVLSTSMAEGRLTADELQERLDAVYRARTLGELEPLTRDLPAHRPLAPTVAGAPAVRPSTGAVAGVGGIPTSRSAIAVFAGAERKGPWVVPERFTALAVFGGIELDLTEARFAEAEVTITAVAVFGGIEITVPDGVAVRVDGAGVLGAFQQDRTSTSETPGAPLVRITGAAVFGGVEVHRADRADRADHRKELPGH</sequence>